<dbReference type="GO" id="GO:0004252">
    <property type="term" value="F:serine-type endopeptidase activity"/>
    <property type="evidence" value="ECO:0007669"/>
    <property type="project" value="InterPro"/>
</dbReference>
<dbReference type="InterPro" id="IPR051543">
    <property type="entry name" value="Serine_Peptidase_S9A"/>
</dbReference>
<dbReference type="RefSeq" id="WP_162670625.1">
    <property type="nucleotide sequence ID" value="NZ_LR593886.1"/>
</dbReference>
<feature type="domain" description="Peptidase S9 prolyl oligopeptidase catalytic" evidence="6">
    <location>
        <begin position="491"/>
        <end position="705"/>
    </location>
</feature>
<evidence type="ECO:0000256" key="1">
    <source>
        <dbReference type="ARBA" id="ARBA00005228"/>
    </source>
</evidence>
<evidence type="ECO:0000313" key="8">
    <source>
        <dbReference type="EMBL" id="VTR96329.1"/>
    </source>
</evidence>
<dbReference type="SUPFAM" id="SSF50993">
    <property type="entry name" value="Peptidase/esterase 'gauge' domain"/>
    <property type="match status" value="1"/>
</dbReference>
<organism evidence="8 9">
    <name type="scientific">Gemmata massiliana</name>
    <dbReference type="NCBI Taxonomy" id="1210884"/>
    <lineage>
        <taxon>Bacteria</taxon>
        <taxon>Pseudomonadati</taxon>
        <taxon>Planctomycetota</taxon>
        <taxon>Planctomycetia</taxon>
        <taxon>Gemmatales</taxon>
        <taxon>Gemmataceae</taxon>
        <taxon>Gemmata</taxon>
    </lineage>
</organism>
<dbReference type="PRINTS" id="PR00862">
    <property type="entry name" value="PROLIGOPTASE"/>
</dbReference>
<dbReference type="InterPro" id="IPR001375">
    <property type="entry name" value="Peptidase_S9_cat"/>
</dbReference>
<feature type="domain" description="Peptidase S9A N-terminal" evidence="7">
    <location>
        <begin position="32"/>
        <end position="431"/>
    </location>
</feature>
<dbReference type="Gene3D" id="3.40.50.1820">
    <property type="entry name" value="alpha/beta hydrolase"/>
    <property type="match status" value="1"/>
</dbReference>
<dbReference type="KEGG" id="gms:SOIL9_13850"/>
<dbReference type="PANTHER" id="PTHR11757">
    <property type="entry name" value="PROTEASE FAMILY S9A OLIGOPEPTIDASE"/>
    <property type="match status" value="1"/>
</dbReference>
<protein>
    <recommendedName>
        <fullName evidence="10">Oligopeptidase B</fullName>
    </recommendedName>
</protein>
<keyword evidence="5" id="KW-0732">Signal</keyword>
<dbReference type="SUPFAM" id="SSF53474">
    <property type="entry name" value="alpha/beta-Hydrolases"/>
    <property type="match status" value="1"/>
</dbReference>
<dbReference type="Proteomes" id="UP000464178">
    <property type="component" value="Chromosome"/>
</dbReference>
<name>A0A6P2D5B4_9BACT</name>
<keyword evidence="9" id="KW-1185">Reference proteome</keyword>
<evidence type="ECO:0008006" key="10">
    <source>
        <dbReference type="Google" id="ProtNLM"/>
    </source>
</evidence>
<dbReference type="InterPro" id="IPR002470">
    <property type="entry name" value="Peptidase_S9A"/>
</dbReference>
<dbReference type="EMBL" id="LR593886">
    <property type="protein sequence ID" value="VTR96329.1"/>
    <property type="molecule type" value="Genomic_DNA"/>
</dbReference>
<comment type="similarity">
    <text evidence="1">Belongs to the peptidase S9A family.</text>
</comment>
<dbReference type="AlphaFoldDB" id="A0A6P2D5B4"/>
<dbReference type="GO" id="GO:0006508">
    <property type="term" value="P:proteolysis"/>
    <property type="evidence" value="ECO:0007669"/>
    <property type="project" value="UniProtKB-KW"/>
</dbReference>
<sequence>MPISLRFFALGSVAVLTLCGAVAAIDPTVSVPPVAKKVSTELRLHGATLVDDYAWLKDKKSPETIAYLEAENAYAEAVMKPTLKLQDTLYKEYLSRTKQTDLSVPYHEGGYWYYSKTAEGKQYPTYCRKKGTLDAPEEVILDVNELAKGEKFMSARVASVSDDGARIAVLTDTTGFREYMLSVKDLTTGTTLDNRFVKAASVAWAADGKTLFYITEDSAKRPHKLWRHDVGAVREKDVLVYEEKDELFRLGVARTRDGKYLTSASASSTTTEQRFLAADDPAGTWTTLLSRETGHEYTADHRDGLFYIRTNRDRATNFKLVTCPVRDTDPKKWKEFRPHSGAVLIQGLSLFKEFAVISEREGGVTQIRVHRFADGTSYRIEFPEPVFSATPGRNPEFDTTTIQLSYTSLVTPASVYSFDLATKERKLLKQQEIPAGYDPARYASEWVLATAKDGTKVPLSIVYKKGLKRDGTAPVLLYGYGSYGASANVGFSATRLSLLDRGVVFAQGHIRGGADMGRQWYEDGKMLKKVNTFTDFIACADFLVEQKYGARERLVIQGGSAGGLLVGATVNLRPDLCKAAVLQVPFVDVINTMLDESLPLTVQEFLEWGNPKKREEFEYMRTYCPYTNLAKKSYPAMLIETSLNDSQVLFHEPAKYTAKVRALKTDSNPVVFRCRMVGGHGGASGRYDALKDVAYTTAFILDQMGITE</sequence>
<dbReference type="Pfam" id="PF00326">
    <property type="entry name" value="Peptidase_S9"/>
    <property type="match status" value="1"/>
</dbReference>
<evidence type="ECO:0000313" key="9">
    <source>
        <dbReference type="Proteomes" id="UP000464178"/>
    </source>
</evidence>
<evidence type="ECO:0000256" key="4">
    <source>
        <dbReference type="ARBA" id="ARBA00022825"/>
    </source>
</evidence>
<dbReference type="Gene3D" id="2.130.10.120">
    <property type="entry name" value="Prolyl oligopeptidase, N-terminal domain"/>
    <property type="match status" value="1"/>
</dbReference>
<dbReference type="Pfam" id="PF02897">
    <property type="entry name" value="Peptidase_S9_N"/>
    <property type="match status" value="1"/>
</dbReference>
<feature type="chain" id="PRO_5026809146" description="Oligopeptidase B" evidence="5">
    <location>
        <begin position="24"/>
        <end position="708"/>
    </location>
</feature>
<evidence type="ECO:0000256" key="5">
    <source>
        <dbReference type="SAM" id="SignalP"/>
    </source>
</evidence>
<dbReference type="InterPro" id="IPR023302">
    <property type="entry name" value="Pept_S9A_N"/>
</dbReference>
<keyword evidence="2 8" id="KW-0645">Protease</keyword>
<reference evidence="8 9" key="1">
    <citation type="submission" date="2019-05" db="EMBL/GenBank/DDBJ databases">
        <authorList>
            <consortium name="Science for Life Laboratories"/>
        </authorList>
    </citation>
    <scope>NUCLEOTIDE SEQUENCE [LARGE SCALE GENOMIC DNA]</scope>
    <source>
        <strain evidence="8">Soil9</strain>
    </source>
</reference>
<dbReference type="PANTHER" id="PTHR11757:SF19">
    <property type="entry name" value="PROLYL ENDOPEPTIDASE-LIKE"/>
    <property type="match status" value="1"/>
</dbReference>
<keyword evidence="4" id="KW-0720">Serine protease</keyword>
<keyword evidence="3" id="KW-0378">Hydrolase</keyword>
<proteinExistence type="inferred from homology"/>
<evidence type="ECO:0000256" key="2">
    <source>
        <dbReference type="ARBA" id="ARBA00022670"/>
    </source>
</evidence>
<evidence type="ECO:0000256" key="3">
    <source>
        <dbReference type="ARBA" id="ARBA00022801"/>
    </source>
</evidence>
<gene>
    <name evidence="8" type="ORF">SOIL9_13850</name>
</gene>
<evidence type="ECO:0000259" key="6">
    <source>
        <dbReference type="Pfam" id="PF00326"/>
    </source>
</evidence>
<accession>A0A6P2D5B4</accession>
<feature type="signal peptide" evidence="5">
    <location>
        <begin position="1"/>
        <end position="23"/>
    </location>
</feature>
<evidence type="ECO:0000259" key="7">
    <source>
        <dbReference type="Pfam" id="PF02897"/>
    </source>
</evidence>
<dbReference type="InterPro" id="IPR029058">
    <property type="entry name" value="AB_hydrolase_fold"/>
</dbReference>